<dbReference type="PANTHER" id="PTHR48023">
    <property type="entry name" value="D-XYLOSE-PROTON SYMPORTER-LIKE 2"/>
    <property type="match status" value="1"/>
</dbReference>
<feature type="transmembrane region" description="Helical" evidence="7">
    <location>
        <begin position="17"/>
        <end position="38"/>
    </location>
</feature>
<name>A0A2I0GBS1_PUNGR</name>
<keyword evidence="4 7" id="KW-0812">Transmembrane</keyword>
<dbReference type="SUPFAM" id="SSF103473">
    <property type="entry name" value="MFS general substrate transporter"/>
    <property type="match status" value="1"/>
</dbReference>
<dbReference type="PANTHER" id="PTHR48023:SF4">
    <property type="entry name" value="D-XYLOSE-PROTON SYMPORTER-LIKE 2"/>
    <property type="match status" value="1"/>
</dbReference>
<dbReference type="STRING" id="22663.A0A2I0GBS1"/>
<dbReference type="Proteomes" id="UP000233551">
    <property type="component" value="Unassembled WGS sequence"/>
</dbReference>
<gene>
    <name evidence="9" type="ORF">CRG98_050376</name>
</gene>
<accession>A0A2I0GBS1</accession>
<evidence type="ECO:0000256" key="2">
    <source>
        <dbReference type="ARBA" id="ARBA00010992"/>
    </source>
</evidence>
<dbReference type="Pfam" id="PF00083">
    <property type="entry name" value="Sugar_tr"/>
    <property type="match status" value="1"/>
</dbReference>
<dbReference type="InterPro" id="IPR005828">
    <property type="entry name" value="MFS_sugar_transport-like"/>
</dbReference>
<dbReference type="PROSITE" id="PS50850">
    <property type="entry name" value="MFS"/>
    <property type="match status" value="1"/>
</dbReference>
<protein>
    <recommendedName>
        <fullName evidence="8">Major facilitator superfamily (MFS) profile domain-containing protein</fullName>
    </recommendedName>
</protein>
<comment type="caution">
    <text evidence="9">The sequence shown here is derived from an EMBL/GenBank/DDBJ whole genome shotgun (WGS) entry which is preliminary data.</text>
</comment>
<dbReference type="InterPro" id="IPR005829">
    <property type="entry name" value="Sugar_transporter_CS"/>
</dbReference>
<dbReference type="GO" id="GO:0016020">
    <property type="term" value="C:membrane"/>
    <property type="evidence" value="ECO:0007669"/>
    <property type="project" value="UniProtKB-SubCell"/>
</dbReference>
<proteinExistence type="inferred from homology"/>
<dbReference type="EMBL" id="PGOL01045227">
    <property type="protein sequence ID" value="PKH48019.1"/>
    <property type="molecule type" value="Genomic_DNA"/>
</dbReference>
<organism evidence="9 10">
    <name type="scientific">Punica granatum</name>
    <name type="common">Pomegranate</name>
    <dbReference type="NCBI Taxonomy" id="22663"/>
    <lineage>
        <taxon>Eukaryota</taxon>
        <taxon>Viridiplantae</taxon>
        <taxon>Streptophyta</taxon>
        <taxon>Embryophyta</taxon>
        <taxon>Tracheophyta</taxon>
        <taxon>Spermatophyta</taxon>
        <taxon>Magnoliopsida</taxon>
        <taxon>eudicotyledons</taxon>
        <taxon>Gunneridae</taxon>
        <taxon>Pentapetalae</taxon>
        <taxon>rosids</taxon>
        <taxon>malvids</taxon>
        <taxon>Myrtales</taxon>
        <taxon>Lythraceae</taxon>
        <taxon>Punica</taxon>
    </lineage>
</organism>
<dbReference type="PROSITE" id="PS00216">
    <property type="entry name" value="SUGAR_TRANSPORT_1"/>
    <property type="match status" value="1"/>
</dbReference>
<dbReference type="InterPro" id="IPR050820">
    <property type="entry name" value="MFS_Sugar_Transporter"/>
</dbReference>
<feature type="transmembrane region" description="Helical" evidence="7">
    <location>
        <begin position="81"/>
        <end position="100"/>
    </location>
</feature>
<evidence type="ECO:0000256" key="5">
    <source>
        <dbReference type="ARBA" id="ARBA00022989"/>
    </source>
</evidence>
<dbReference type="AlphaFoldDB" id="A0A2I0GBS1"/>
<keyword evidence="10" id="KW-1185">Reference proteome</keyword>
<evidence type="ECO:0000256" key="3">
    <source>
        <dbReference type="ARBA" id="ARBA00022448"/>
    </source>
</evidence>
<evidence type="ECO:0000256" key="1">
    <source>
        <dbReference type="ARBA" id="ARBA00004141"/>
    </source>
</evidence>
<dbReference type="InterPro" id="IPR036259">
    <property type="entry name" value="MFS_trans_sf"/>
</dbReference>
<dbReference type="GO" id="GO:0022857">
    <property type="term" value="F:transmembrane transporter activity"/>
    <property type="evidence" value="ECO:0007669"/>
    <property type="project" value="InterPro"/>
</dbReference>
<dbReference type="InterPro" id="IPR020846">
    <property type="entry name" value="MFS_dom"/>
</dbReference>
<evidence type="ECO:0000256" key="4">
    <source>
        <dbReference type="ARBA" id="ARBA00022692"/>
    </source>
</evidence>
<feature type="transmembrane region" description="Helical" evidence="7">
    <location>
        <begin position="106"/>
        <end position="131"/>
    </location>
</feature>
<comment type="subcellular location">
    <subcellularLocation>
        <location evidence="1">Membrane</location>
        <topology evidence="1">Multi-pass membrane protein</topology>
    </subcellularLocation>
</comment>
<keyword evidence="6 7" id="KW-0472">Membrane</keyword>
<reference evidence="9 10" key="1">
    <citation type="submission" date="2017-11" db="EMBL/GenBank/DDBJ databases">
        <title>De-novo sequencing of pomegranate (Punica granatum L.) genome.</title>
        <authorList>
            <person name="Akparov Z."/>
            <person name="Amiraslanov A."/>
            <person name="Hajiyeva S."/>
            <person name="Abbasov M."/>
            <person name="Kaur K."/>
            <person name="Hamwieh A."/>
            <person name="Solovyev V."/>
            <person name="Salamov A."/>
            <person name="Braich B."/>
            <person name="Kosarev P."/>
            <person name="Mahmoud A."/>
            <person name="Hajiyev E."/>
            <person name="Babayeva S."/>
            <person name="Izzatullayeva V."/>
            <person name="Mammadov A."/>
            <person name="Mammadov A."/>
            <person name="Sharifova S."/>
            <person name="Ojaghi J."/>
            <person name="Eynullazada K."/>
            <person name="Bayramov B."/>
            <person name="Abdulazimova A."/>
            <person name="Shahmuradov I."/>
        </authorList>
    </citation>
    <scope>NUCLEOTIDE SEQUENCE [LARGE SCALE GENOMIC DNA]</scope>
    <source>
        <strain evidence="10">cv. AG2017</strain>
        <tissue evidence="9">Leaf</tissue>
    </source>
</reference>
<dbReference type="GO" id="GO:1904659">
    <property type="term" value="P:D-glucose transmembrane transport"/>
    <property type="evidence" value="ECO:0007669"/>
    <property type="project" value="TreeGrafter"/>
</dbReference>
<evidence type="ECO:0000313" key="10">
    <source>
        <dbReference type="Proteomes" id="UP000233551"/>
    </source>
</evidence>
<sequence>MTGVAVLVVDRVGRRPLLLGGVSGIVISLVLLGSYYLFLDDVPVIAVVGLLLYVGCYQVSFGPIGWLMISEIFPLRLRGRGLSIAVLVNFGANALVTFAFSPLKALLGAGIVFYGFGVIAVASLLFIYFVVPETKGLSLEEIEAKCL</sequence>
<evidence type="ECO:0000256" key="7">
    <source>
        <dbReference type="SAM" id="Phobius"/>
    </source>
</evidence>
<evidence type="ECO:0000256" key="6">
    <source>
        <dbReference type="ARBA" id="ARBA00023136"/>
    </source>
</evidence>
<keyword evidence="5 7" id="KW-1133">Transmembrane helix</keyword>
<comment type="similarity">
    <text evidence="2">Belongs to the major facilitator superfamily. Sugar transporter (TC 2.A.1.1) family.</text>
</comment>
<dbReference type="Gene3D" id="1.20.1250.20">
    <property type="entry name" value="MFS general substrate transporter like domains"/>
    <property type="match status" value="1"/>
</dbReference>
<evidence type="ECO:0000313" key="9">
    <source>
        <dbReference type="EMBL" id="PKH48019.1"/>
    </source>
</evidence>
<keyword evidence="3" id="KW-0813">Transport</keyword>
<evidence type="ECO:0000259" key="8">
    <source>
        <dbReference type="PROSITE" id="PS50850"/>
    </source>
</evidence>
<feature type="transmembrane region" description="Helical" evidence="7">
    <location>
        <begin position="44"/>
        <end position="69"/>
    </location>
</feature>
<feature type="domain" description="Major facilitator superfamily (MFS) profile" evidence="8">
    <location>
        <begin position="1"/>
        <end position="135"/>
    </location>
</feature>